<feature type="domain" description="25S rRNA (uridine-N(3))-methyltransferase BMT5-like" evidence="1">
    <location>
        <begin position="436"/>
        <end position="599"/>
    </location>
</feature>
<gene>
    <name evidence="2" type="ORF">Cgig2_023864</name>
</gene>
<reference evidence="2" key="1">
    <citation type="submission" date="2022-04" db="EMBL/GenBank/DDBJ databases">
        <title>Carnegiea gigantea Genome sequencing and assembly v2.</title>
        <authorList>
            <person name="Copetti D."/>
            <person name="Sanderson M.J."/>
            <person name="Burquez A."/>
            <person name="Wojciechowski M.F."/>
        </authorList>
    </citation>
    <scope>NUCLEOTIDE SEQUENCE</scope>
    <source>
        <strain evidence="2">SGP5-SGP5p</strain>
        <tissue evidence="2">Aerial part</tissue>
    </source>
</reference>
<dbReference type="InterPro" id="IPR019446">
    <property type="entry name" value="BMT5-like"/>
</dbReference>
<protein>
    <recommendedName>
        <fullName evidence="1">25S rRNA (uridine-N(3))-methyltransferase BMT5-like domain-containing protein</fullName>
    </recommendedName>
</protein>
<dbReference type="GO" id="GO:0005737">
    <property type="term" value="C:cytoplasm"/>
    <property type="evidence" value="ECO:0007669"/>
    <property type="project" value="TreeGrafter"/>
</dbReference>
<organism evidence="2 3">
    <name type="scientific">Carnegiea gigantea</name>
    <dbReference type="NCBI Taxonomy" id="171969"/>
    <lineage>
        <taxon>Eukaryota</taxon>
        <taxon>Viridiplantae</taxon>
        <taxon>Streptophyta</taxon>
        <taxon>Embryophyta</taxon>
        <taxon>Tracheophyta</taxon>
        <taxon>Spermatophyta</taxon>
        <taxon>Magnoliopsida</taxon>
        <taxon>eudicotyledons</taxon>
        <taxon>Gunneridae</taxon>
        <taxon>Pentapetalae</taxon>
        <taxon>Caryophyllales</taxon>
        <taxon>Cactineae</taxon>
        <taxon>Cactaceae</taxon>
        <taxon>Cactoideae</taxon>
        <taxon>Echinocereeae</taxon>
        <taxon>Carnegiea</taxon>
    </lineage>
</organism>
<evidence type="ECO:0000259" key="1">
    <source>
        <dbReference type="Pfam" id="PF10354"/>
    </source>
</evidence>
<dbReference type="PANTHER" id="PTHR11538:SF70">
    <property type="entry name" value="25S RRNA (URIDINE-N(3))-METHYLTRANSFERASE BMT5-LIKE DOMAIN-CONTAINING PROTEIN"/>
    <property type="match status" value="1"/>
</dbReference>
<dbReference type="OrthoDB" id="273345at2759"/>
<proteinExistence type="predicted"/>
<sequence length="622" mass="68820">MGQIVSSFLRWLGVEVKKDGADNRRLISHAQGPSYWISICPDHVTELQQSVSRRVMSTNFDAHHLLRDAMAILDEERLIDIPCSGSYRDPDIDHDDLRSFGLDNSSMSYLDQETETVDCVEEIEYVITSKHGPRGPAKQVFGSTAKNMTTVDFVHGSNVQGATSKEIMLDERRLEPCASSASGRCCWVVEGTSPLPVSHKAFSSQESDSSFYAEEIKHVVMNKDEPRELAKRVFGKEVEKTTKLDFVNDSYGEGTIVSQEIGLNKTRIGSHNTSSTPRRSCWLVNGTSPPVLGSQEAFSSAANMVTTSCSSRGSVSKHEEIKDVIMKKREPKGPAKLVVGSEVENMTKLDSINCRNVEGMAITKDMMLDETRLGPNNTGLTPGKCCWMVKGASPPVLVSQAAFSSSANMVTTCCNLQGNITKRGSIGPYNSTQRILLVGEGDFSFSTGLAIAFGSASNMVATSLNSLDFLIKNYGNFPTNLSELETRGSVVLHGVDATKMAKHPHLARMKFDRIIFNFPHTGFKQDSPESEIRRHQKLVRGFLRNAQKMIEEDGQIHVTHKSNAFFRKWDIPKLGTDQGLCLIQEVKFIRSRYPGYHTKYGFGGDKDFDCNPSKTYKFGLSS</sequence>
<comment type="caution">
    <text evidence="2">The sequence shown here is derived from an EMBL/GenBank/DDBJ whole genome shotgun (WGS) entry which is preliminary data.</text>
</comment>
<dbReference type="AlphaFoldDB" id="A0A9Q1GQG0"/>
<keyword evidence="3" id="KW-1185">Reference proteome</keyword>
<accession>A0A9Q1GQG0</accession>
<dbReference type="Proteomes" id="UP001153076">
    <property type="component" value="Unassembled WGS sequence"/>
</dbReference>
<dbReference type="Pfam" id="PF10354">
    <property type="entry name" value="BMT5-like"/>
    <property type="match status" value="1"/>
</dbReference>
<dbReference type="GO" id="GO:0070475">
    <property type="term" value="P:rRNA base methylation"/>
    <property type="evidence" value="ECO:0007669"/>
    <property type="project" value="InterPro"/>
</dbReference>
<evidence type="ECO:0000313" key="3">
    <source>
        <dbReference type="Proteomes" id="UP001153076"/>
    </source>
</evidence>
<name>A0A9Q1GQG0_9CARY</name>
<dbReference type="PANTHER" id="PTHR11538">
    <property type="entry name" value="PHENYLALANYL-TRNA SYNTHETASE"/>
    <property type="match status" value="1"/>
</dbReference>
<dbReference type="EMBL" id="JAKOGI010001731">
    <property type="protein sequence ID" value="KAJ8424243.1"/>
    <property type="molecule type" value="Genomic_DNA"/>
</dbReference>
<dbReference type="GO" id="GO:0070042">
    <property type="term" value="F:rRNA (uridine-N3-)-methyltransferase activity"/>
    <property type="evidence" value="ECO:0007669"/>
    <property type="project" value="InterPro"/>
</dbReference>
<evidence type="ECO:0000313" key="2">
    <source>
        <dbReference type="EMBL" id="KAJ8424243.1"/>
    </source>
</evidence>